<evidence type="ECO:0000256" key="4">
    <source>
        <dbReference type="ARBA" id="ARBA00022737"/>
    </source>
</evidence>
<sequence>MASKKTGIIIGVAAAGVAAAALAGAGVRWSPHFGAGDSHFLPLTRISTGTIFSPPPGAPLSFADIFEKVSPAVVQINVTSHIDPRAAGRLGPGLPFNFGPPDNGGGDDDNNNGDDNNGNGGQGGNGQGGKGATPKGLKAQSAGSGFFISADGYITTNNHVVENAEDIEVTLKDGRKLPAKIIGRDEATDLAVIKVEGQGFPFVDFENSAKPRVGDWVLAVGNPFGLGGTATAGIVSAYGRDLGDSFVDFIQIDAPINRGNSGGPTFDIYGRVIGVNSAIFSPSGGSVGIGFAIPADVADQITTQLIKGGKISRGYLGATIQNVTPEIADSMGMPGQKGALVAELANGGPAQKAGIQQGDVIVELNGHAVGGNTELTRLVGQTKTGDTMHLKVLRGGKALNFDVKSGLRPSEAQLAQSQNGGSDNNGGPETPESKTPTVLGLTLSPLDEQTRSRLGLPAEVRGALVTAVKNNSDAAEKGLHSGDLIVHAGDRAISGPADVVAAAAQAKKEGRPSILVGVRREGRTLFLPLKIGEK</sequence>
<dbReference type="Proteomes" id="UP000676409">
    <property type="component" value="Chromosome"/>
</dbReference>
<feature type="region of interest" description="Disordered" evidence="9">
    <location>
        <begin position="89"/>
        <end position="137"/>
    </location>
</feature>
<feature type="active site" description="Charge relay system" evidence="7">
    <location>
        <position position="189"/>
    </location>
</feature>
<dbReference type="PRINTS" id="PR00834">
    <property type="entry name" value="PROTEASES2C"/>
</dbReference>
<dbReference type="Gene3D" id="2.30.42.10">
    <property type="match status" value="2"/>
</dbReference>
<evidence type="ECO:0000313" key="11">
    <source>
        <dbReference type="EMBL" id="QUD86112.1"/>
    </source>
</evidence>
<keyword evidence="2" id="KW-0645">Protease</keyword>
<feature type="domain" description="PDZ" evidence="10">
    <location>
        <begin position="305"/>
        <end position="396"/>
    </location>
</feature>
<dbReference type="SUPFAM" id="SSF50156">
    <property type="entry name" value="PDZ domain-like"/>
    <property type="match status" value="2"/>
</dbReference>
<gene>
    <name evidence="11" type="ORF">KCG34_13480</name>
</gene>
<dbReference type="CDD" id="cd10839">
    <property type="entry name" value="cpPDZ1_DegP-like"/>
    <property type="match status" value="1"/>
</dbReference>
<dbReference type="PANTHER" id="PTHR22939">
    <property type="entry name" value="SERINE PROTEASE FAMILY S1C HTRA-RELATED"/>
    <property type="match status" value="1"/>
</dbReference>
<feature type="binding site" evidence="8">
    <location>
        <position position="159"/>
    </location>
    <ligand>
        <name>substrate</name>
    </ligand>
</feature>
<dbReference type="Gene3D" id="2.40.10.120">
    <property type="match status" value="1"/>
</dbReference>
<dbReference type="KEGG" id="caul:KCG34_13480"/>
<dbReference type="Pfam" id="PF13180">
    <property type="entry name" value="PDZ_2"/>
    <property type="match status" value="2"/>
</dbReference>
<dbReference type="PANTHER" id="PTHR22939:SF129">
    <property type="entry name" value="SERINE PROTEASE HTRA2, MITOCHONDRIAL"/>
    <property type="match status" value="1"/>
</dbReference>
<dbReference type="GO" id="GO:0004252">
    <property type="term" value="F:serine-type endopeptidase activity"/>
    <property type="evidence" value="ECO:0007669"/>
    <property type="project" value="InterPro"/>
</dbReference>
<evidence type="ECO:0000256" key="5">
    <source>
        <dbReference type="ARBA" id="ARBA00022801"/>
    </source>
</evidence>
<keyword evidence="12" id="KW-1185">Reference proteome</keyword>
<dbReference type="InterPro" id="IPR001478">
    <property type="entry name" value="PDZ"/>
</dbReference>
<feature type="active site" description="Charge relay system" evidence="7">
    <location>
        <position position="261"/>
    </location>
</feature>
<dbReference type="RefSeq" id="WP_211936164.1">
    <property type="nucleotide sequence ID" value="NZ_CP073078.1"/>
</dbReference>
<feature type="binding site" evidence="8">
    <location>
        <begin position="259"/>
        <end position="261"/>
    </location>
    <ligand>
        <name>substrate</name>
    </ligand>
</feature>
<evidence type="ECO:0000256" key="6">
    <source>
        <dbReference type="ARBA" id="ARBA00022825"/>
    </source>
</evidence>
<evidence type="ECO:0000313" key="12">
    <source>
        <dbReference type="Proteomes" id="UP000676409"/>
    </source>
</evidence>
<reference evidence="11" key="1">
    <citation type="submission" date="2021-04" db="EMBL/GenBank/DDBJ databases">
        <title>The complete genome sequence of Caulobacter sp. S6.</title>
        <authorList>
            <person name="Tang Y."/>
            <person name="Ouyang W."/>
            <person name="Liu Q."/>
            <person name="Huang B."/>
            <person name="Guo Z."/>
            <person name="Lei P."/>
        </authorList>
    </citation>
    <scope>NUCLEOTIDE SEQUENCE</scope>
    <source>
        <strain evidence="11">S6</strain>
    </source>
</reference>
<evidence type="ECO:0000256" key="1">
    <source>
        <dbReference type="ARBA" id="ARBA00010541"/>
    </source>
</evidence>
<dbReference type="AlphaFoldDB" id="A0A975FWF8"/>
<evidence type="ECO:0000256" key="8">
    <source>
        <dbReference type="PIRSR" id="PIRSR611782-2"/>
    </source>
</evidence>
<evidence type="ECO:0000259" key="10">
    <source>
        <dbReference type="PROSITE" id="PS50106"/>
    </source>
</evidence>
<dbReference type="EMBL" id="CP073078">
    <property type="protein sequence ID" value="QUD86112.1"/>
    <property type="molecule type" value="Genomic_DNA"/>
</dbReference>
<feature type="compositionally biased region" description="Gly residues" evidence="9">
    <location>
        <begin position="118"/>
        <end position="131"/>
    </location>
</feature>
<dbReference type="Pfam" id="PF13365">
    <property type="entry name" value="Trypsin_2"/>
    <property type="match status" value="1"/>
</dbReference>
<dbReference type="NCBIfam" id="TIGR02037">
    <property type="entry name" value="degP_htrA_DO"/>
    <property type="match status" value="1"/>
</dbReference>
<feature type="binding site" evidence="8">
    <location>
        <position position="189"/>
    </location>
    <ligand>
        <name>substrate</name>
    </ligand>
</feature>
<dbReference type="InterPro" id="IPR036034">
    <property type="entry name" value="PDZ_sf"/>
</dbReference>
<proteinExistence type="inferred from homology"/>
<dbReference type="PROSITE" id="PS50106">
    <property type="entry name" value="PDZ"/>
    <property type="match status" value="1"/>
</dbReference>
<keyword evidence="4" id="KW-0677">Repeat</keyword>
<name>A0A975FWF8_9CAUL</name>
<evidence type="ECO:0000256" key="9">
    <source>
        <dbReference type="SAM" id="MobiDB-lite"/>
    </source>
</evidence>
<dbReference type="InterPro" id="IPR011782">
    <property type="entry name" value="Pept_S1C_Do"/>
</dbReference>
<dbReference type="InterPro" id="IPR001940">
    <property type="entry name" value="Peptidase_S1C"/>
</dbReference>
<dbReference type="InterPro" id="IPR009003">
    <property type="entry name" value="Peptidase_S1_PA"/>
</dbReference>
<comment type="similarity">
    <text evidence="1">Belongs to the peptidase S1C family.</text>
</comment>
<dbReference type="GO" id="GO:0006508">
    <property type="term" value="P:proteolysis"/>
    <property type="evidence" value="ECO:0007669"/>
    <property type="project" value="UniProtKB-KW"/>
</dbReference>
<feature type="region of interest" description="Disordered" evidence="9">
    <location>
        <begin position="412"/>
        <end position="438"/>
    </location>
</feature>
<keyword evidence="6" id="KW-0720">Serine protease</keyword>
<evidence type="ECO:0000256" key="2">
    <source>
        <dbReference type="ARBA" id="ARBA00022670"/>
    </source>
</evidence>
<organism evidence="11 12">
    <name type="scientific">Phenylobacterium montanum</name>
    <dbReference type="NCBI Taxonomy" id="2823693"/>
    <lineage>
        <taxon>Bacteria</taxon>
        <taxon>Pseudomonadati</taxon>
        <taxon>Pseudomonadota</taxon>
        <taxon>Alphaproteobacteria</taxon>
        <taxon>Caulobacterales</taxon>
        <taxon>Caulobacteraceae</taxon>
        <taxon>Phenylobacterium</taxon>
    </lineage>
</organism>
<dbReference type="SMART" id="SM00228">
    <property type="entry name" value="PDZ"/>
    <property type="match status" value="2"/>
</dbReference>
<accession>A0A975FWF8</accession>
<evidence type="ECO:0000256" key="7">
    <source>
        <dbReference type="PIRSR" id="PIRSR611782-1"/>
    </source>
</evidence>
<keyword evidence="3" id="KW-0732">Signal</keyword>
<dbReference type="SUPFAM" id="SSF50494">
    <property type="entry name" value="Trypsin-like serine proteases"/>
    <property type="match status" value="1"/>
</dbReference>
<feature type="compositionally biased region" description="Low complexity" evidence="9">
    <location>
        <begin position="416"/>
        <end position="427"/>
    </location>
</feature>
<protein>
    <submittedName>
        <fullName evidence="11">Do family serine endopeptidase</fullName>
    </submittedName>
</protein>
<keyword evidence="5" id="KW-0378">Hydrolase</keyword>
<evidence type="ECO:0000256" key="3">
    <source>
        <dbReference type="ARBA" id="ARBA00022729"/>
    </source>
</evidence>
<feature type="active site" description="Charge relay system" evidence="7">
    <location>
        <position position="159"/>
    </location>
</feature>
<feature type="compositionally biased region" description="Low complexity" evidence="9">
    <location>
        <begin position="92"/>
        <end position="101"/>
    </location>
</feature>